<evidence type="ECO:0000313" key="3">
    <source>
        <dbReference type="Proteomes" id="UP000621510"/>
    </source>
</evidence>
<dbReference type="EMBL" id="JAERRG010000009">
    <property type="protein sequence ID" value="MBL1115242.1"/>
    <property type="molecule type" value="Genomic_DNA"/>
</dbReference>
<dbReference type="RefSeq" id="WP_201853044.1">
    <property type="nucleotide sequence ID" value="NZ_JAERRG010000009.1"/>
</dbReference>
<feature type="compositionally biased region" description="Polar residues" evidence="1">
    <location>
        <begin position="131"/>
        <end position="142"/>
    </location>
</feature>
<protein>
    <recommendedName>
        <fullName evidence="4">NIPSNAP domain-containing protein</fullName>
    </recommendedName>
</protein>
<gene>
    <name evidence="2" type="ORF">JK364_22995</name>
</gene>
<proteinExistence type="predicted"/>
<sequence>MIYLGYTFEPTDYALVHLDAFWGWMQEREPWFYRNLDMVRGTSWRVEKTRATVRIHHLVEFDNETALAEYRSVIAEKAQKDPAWEMRRVEQDVWYRITARTIQMSPPVRMGLHPHAATADGRGPAEGGHQEVQNTDQGRGNC</sequence>
<accession>A0ABS1PS49</accession>
<name>A0ABS1PS49_9ACTN</name>
<comment type="caution">
    <text evidence="2">The sequence shown here is derived from an EMBL/GenBank/DDBJ whole genome shotgun (WGS) entry which is preliminary data.</text>
</comment>
<organism evidence="2 3">
    <name type="scientific">Streptomyces endocoffeicus</name>
    <dbReference type="NCBI Taxonomy" id="2898945"/>
    <lineage>
        <taxon>Bacteria</taxon>
        <taxon>Bacillati</taxon>
        <taxon>Actinomycetota</taxon>
        <taxon>Actinomycetes</taxon>
        <taxon>Kitasatosporales</taxon>
        <taxon>Streptomycetaceae</taxon>
        <taxon>Streptomyces</taxon>
    </lineage>
</organism>
<evidence type="ECO:0008006" key="4">
    <source>
        <dbReference type="Google" id="ProtNLM"/>
    </source>
</evidence>
<evidence type="ECO:0000256" key="1">
    <source>
        <dbReference type="SAM" id="MobiDB-lite"/>
    </source>
</evidence>
<dbReference type="Proteomes" id="UP000621510">
    <property type="component" value="Unassembled WGS sequence"/>
</dbReference>
<keyword evidence="3" id="KW-1185">Reference proteome</keyword>
<evidence type="ECO:0000313" key="2">
    <source>
        <dbReference type="EMBL" id="MBL1115242.1"/>
    </source>
</evidence>
<reference evidence="2 3" key="1">
    <citation type="submission" date="2021-01" db="EMBL/GenBank/DDBJ databases">
        <title>WGS of actinomycetes isolated from Thailand.</title>
        <authorList>
            <person name="Thawai C."/>
        </authorList>
    </citation>
    <scope>NUCLEOTIDE SEQUENCE [LARGE SCALE GENOMIC DNA]</scope>
    <source>
        <strain evidence="2 3">CA3R110</strain>
    </source>
</reference>
<feature type="region of interest" description="Disordered" evidence="1">
    <location>
        <begin position="108"/>
        <end position="142"/>
    </location>
</feature>